<dbReference type="PROSITE" id="PS51123">
    <property type="entry name" value="OMPA_2"/>
    <property type="match status" value="1"/>
</dbReference>
<proteinExistence type="predicted"/>
<dbReference type="InterPro" id="IPR036737">
    <property type="entry name" value="OmpA-like_sf"/>
</dbReference>
<dbReference type="EMBL" id="JAUJEA010000001">
    <property type="protein sequence ID" value="MDN5200494.1"/>
    <property type="molecule type" value="Genomic_DNA"/>
</dbReference>
<organism evidence="7 8">
    <name type="scientific">Splendidivirga corallicola</name>
    <dbReference type="NCBI Taxonomy" id="3051826"/>
    <lineage>
        <taxon>Bacteria</taxon>
        <taxon>Pseudomonadati</taxon>
        <taxon>Bacteroidota</taxon>
        <taxon>Cytophagia</taxon>
        <taxon>Cytophagales</taxon>
        <taxon>Splendidivirgaceae</taxon>
        <taxon>Splendidivirga</taxon>
    </lineage>
</organism>
<evidence type="ECO:0000256" key="1">
    <source>
        <dbReference type="ARBA" id="ARBA00004442"/>
    </source>
</evidence>
<reference evidence="7" key="1">
    <citation type="submission" date="2023-06" db="EMBL/GenBank/DDBJ databases">
        <title>Genomic of Parafulvivirga corallium.</title>
        <authorList>
            <person name="Wang G."/>
        </authorList>
    </citation>
    <scope>NUCLEOTIDE SEQUENCE</scope>
    <source>
        <strain evidence="7">BMA10</strain>
    </source>
</reference>
<comment type="caution">
    <text evidence="7">The sequence shown here is derived from an EMBL/GenBank/DDBJ whole genome shotgun (WGS) entry which is preliminary data.</text>
</comment>
<name>A0ABT8KIH5_9BACT</name>
<feature type="domain" description="OmpA-like" evidence="6">
    <location>
        <begin position="666"/>
        <end position="779"/>
    </location>
</feature>
<keyword evidence="2 4" id="KW-0472">Membrane</keyword>
<dbReference type="InterPro" id="IPR006664">
    <property type="entry name" value="OMP_bac"/>
</dbReference>
<feature type="signal peptide" evidence="5">
    <location>
        <begin position="1"/>
        <end position="24"/>
    </location>
</feature>
<evidence type="ECO:0000313" key="7">
    <source>
        <dbReference type="EMBL" id="MDN5200494.1"/>
    </source>
</evidence>
<dbReference type="InterPro" id="IPR006665">
    <property type="entry name" value="OmpA-like"/>
</dbReference>
<dbReference type="Proteomes" id="UP001172082">
    <property type="component" value="Unassembled WGS sequence"/>
</dbReference>
<keyword evidence="8" id="KW-1185">Reference proteome</keyword>
<evidence type="ECO:0000259" key="6">
    <source>
        <dbReference type="PROSITE" id="PS51123"/>
    </source>
</evidence>
<accession>A0ABT8KIH5</accession>
<evidence type="ECO:0000313" key="8">
    <source>
        <dbReference type="Proteomes" id="UP001172082"/>
    </source>
</evidence>
<protein>
    <submittedName>
        <fullName evidence="7">OmpA family protein</fullName>
    </submittedName>
</protein>
<dbReference type="SUPFAM" id="SSF103088">
    <property type="entry name" value="OmpA-like"/>
    <property type="match status" value="1"/>
</dbReference>
<keyword evidence="3" id="KW-0998">Cell outer membrane</keyword>
<evidence type="ECO:0000256" key="3">
    <source>
        <dbReference type="ARBA" id="ARBA00023237"/>
    </source>
</evidence>
<gene>
    <name evidence="7" type="ORF">QQ008_03955</name>
</gene>
<dbReference type="InterPro" id="IPR011659">
    <property type="entry name" value="WD40"/>
</dbReference>
<dbReference type="CDD" id="cd07185">
    <property type="entry name" value="OmpA_C-like"/>
    <property type="match status" value="1"/>
</dbReference>
<dbReference type="SUPFAM" id="SSF82171">
    <property type="entry name" value="DPP6 N-terminal domain-like"/>
    <property type="match status" value="1"/>
</dbReference>
<dbReference type="InterPro" id="IPR011042">
    <property type="entry name" value="6-blade_b-propeller_TolB-like"/>
</dbReference>
<dbReference type="Gene3D" id="1.25.40.10">
    <property type="entry name" value="Tetratricopeptide repeat domain"/>
    <property type="match status" value="1"/>
</dbReference>
<dbReference type="Pfam" id="PF07676">
    <property type="entry name" value="PD40"/>
    <property type="match status" value="3"/>
</dbReference>
<evidence type="ECO:0000256" key="4">
    <source>
        <dbReference type="PROSITE-ProRule" id="PRU00473"/>
    </source>
</evidence>
<dbReference type="PANTHER" id="PTHR30329:SF21">
    <property type="entry name" value="LIPOPROTEIN YIAD-RELATED"/>
    <property type="match status" value="1"/>
</dbReference>
<dbReference type="Gene3D" id="3.30.1330.60">
    <property type="entry name" value="OmpA-like domain"/>
    <property type="match status" value="1"/>
</dbReference>
<sequence>MLKRIFVTAFIIAATVCITFQTEAQNTESNSKLITKAEKLFRVRNYKEALKTFLEATGGQSTDPIVNYEIGLCYYHEDDLSNRVKGIPFLKKAVAGKDQNIPNIIFYELGELYHKDEKIEEAIASFEKYKKSLDSYNKKEIKKVNFKLKICKNALLAIGNPKDVNIQSFHKPINSEFTEYNPVVAADQSVMAFTVLRPNTDRVSSSQEFIEEIYVSYQNLGGSWTEPEMVDIKSKFNVGTAGISHDGERMLVFVGDVNNTGNLYKLNKKAEGWSQPVPLDRGINSNFLESTASLTPDGKTIYFASNRSGGYGGMDIYKAEKQENGNWGNVKNLGPTVNSKADEDAPFIHPDGKTLFFTSNGENSIGGNDIFKTVFLGQKWIEPKNMGYPINTTANDNYFTLTADGSKAYFSSDRKGGKGLQDIYSMDMPESERNIPLTLIKGRILAGEDLKPVPTKIKVINKKTNKKVDYVYNPNKETGNYLIIFPPGENYDMVIESDGYLPYTLNVNVPNQDYFYELYQQIHLKTIEHFGVVVGQEVDVRNAFYDTKKGEKAQPRKVNDAMLVANDSIDLYDVMDGIISSGDTAAYEYLLDIMFSVNPIDAIDFNDLENSNIEAARRIYYYDETDDSKLEAKTIDGTTVYSLPTLFVTELAEVQRNKKDLIAKDYDDKLLSQISKVYFDQGNSKLRDEFKVKLDAILGHLKNHQALGIEISGFASAEGDMEYNRKLSDERAISVLNYFNKKGVVRRRIVAKGYGATQTNEDEKKEEGRRVEVKLIDLNNL</sequence>
<dbReference type="PANTHER" id="PTHR30329">
    <property type="entry name" value="STATOR ELEMENT OF FLAGELLAR MOTOR COMPLEX"/>
    <property type="match status" value="1"/>
</dbReference>
<dbReference type="Pfam" id="PF00691">
    <property type="entry name" value="OmpA"/>
    <property type="match status" value="1"/>
</dbReference>
<evidence type="ECO:0000256" key="5">
    <source>
        <dbReference type="SAM" id="SignalP"/>
    </source>
</evidence>
<comment type="subcellular location">
    <subcellularLocation>
        <location evidence="1">Cell outer membrane</location>
    </subcellularLocation>
</comment>
<dbReference type="SUPFAM" id="SSF48452">
    <property type="entry name" value="TPR-like"/>
    <property type="match status" value="1"/>
</dbReference>
<dbReference type="InterPro" id="IPR011990">
    <property type="entry name" value="TPR-like_helical_dom_sf"/>
</dbReference>
<keyword evidence="5" id="KW-0732">Signal</keyword>
<evidence type="ECO:0000256" key="2">
    <source>
        <dbReference type="ARBA" id="ARBA00023136"/>
    </source>
</evidence>
<feature type="chain" id="PRO_5046548948" evidence="5">
    <location>
        <begin position="25"/>
        <end position="781"/>
    </location>
</feature>
<dbReference type="Gene3D" id="2.120.10.30">
    <property type="entry name" value="TolB, C-terminal domain"/>
    <property type="match status" value="1"/>
</dbReference>
<dbReference type="PRINTS" id="PR01021">
    <property type="entry name" value="OMPADOMAIN"/>
</dbReference>
<dbReference type="RefSeq" id="WP_346750517.1">
    <property type="nucleotide sequence ID" value="NZ_JAUJEA010000001.1"/>
</dbReference>
<dbReference type="InterPro" id="IPR050330">
    <property type="entry name" value="Bact_OuterMem_StrucFunc"/>
</dbReference>